<sequence>MKRFKIFLISIVLLTIGSSCEDFLDKSPDMGLSDKDVYKSYETIRGFLDICFTELEQIFGDDNNSDGCPHVGCFSDEMVMIFNKSTVLTLNSGNWLRAKQDETFELGVKGPTSIHSAYKAIRIANLVLANYTKVPGMTEEQTNEILGQAHFYRAWFYFQLLKRYGGMPIFDHPFLENGEEKIPRVTYHESHQWMMEDIEAAIFMLPEAWDDSNTGRPSRIAAMAFKSMAQLYDASPLMQNDLNSTEIKEYDKERAKLAAQSAMKVITYINTHPDQYRLMDQSEYKDIFYFTFPPSHQPEHVWYNRAPMAGGLTTVKSLWLYADLAGGTQVAASTYNAPTQNMVDLFEKKGKDGNYYPIEDSRAAYDNQKPWTDRDPRLKNNILVPGEEWGKNSSSKPLYITTFEGGKASEDMKTLKNINNRQQTGYLCKKFLWPEANRYTAQWDKYRVITPYIRVAQVYLDFAEASFEATGSATQKVEECDLSAEDALNIVRKRAGITALTQDRVTDPDLFREALRKERAVELMFENHRWWDIRRWMIAHELFSQTYPIKGIKATPVDPKVAINKMKFTYTIVDVTPEVRNFAMRNYWYPFPKTDVASSNGTLQQNPGW</sequence>
<keyword evidence="4" id="KW-0472">Membrane</keyword>
<keyword evidence="5" id="KW-0998">Cell outer membrane</keyword>
<dbReference type="InterPro" id="IPR033985">
    <property type="entry name" value="SusD-like_N"/>
</dbReference>
<dbReference type="Pfam" id="PF14322">
    <property type="entry name" value="SusD-like_3"/>
    <property type="match status" value="1"/>
</dbReference>
<proteinExistence type="inferred from homology"/>
<dbReference type="InterPro" id="IPR011990">
    <property type="entry name" value="TPR-like_helical_dom_sf"/>
</dbReference>
<dbReference type="PROSITE" id="PS51257">
    <property type="entry name" value="PROKAR_LIPOPROTEIN"/>
    <property type="match status" value="1"/>
</dbReference>
<evidence type="ECO:0000313" key="9">
    <source>
        <dbReference type="Proteomes" id="UP000196036"/>
    </source>
</evidence>
<dbReference type="GO" id="GO:0009279">
    <property type="term" value="C:cell outer membrane"/>
    <property type="evidence" value="ECO:0007669"/>
    <property type="project" value="UniProtKB-SubCell"/>
</dbReference>
<dbReference type="RefSeq" id="WP_087317841.1">
    <property type="nucleotide sequence ID" value="NZ_JAHOJA010000021.1"/>
</dbReference>
<comment type="subcellular location">
    <subcellularLocation>
        <location evidence="1">Cell outer membrane</location>
    </subcellularLocation>
</comment>
<evidence type="ECO:0000256" key="1">
    <source>
        <dbReference type="ARBA" id="ARBA00004442"/>
    </source>
</evidence>
<evidence type="ECO:0000256" key="3">
    <source>
        <dbReference type="ARBA" id="ARBA00022729"/>
    </source>
</evidence>
<evidence type="ECO:0000259" key="6">
    <source>
        <dbReference type="Pfam" id="PF07980"/>
    </source>
</evidence>
<evidence type="ECO:0000313" key="8">
    <source>
        <dbReference type="EMBL" id="OUQ71875.1"/>
    </source>
</evidence>
<dbReference type="Gene3D" id="1.25.40.390">
    <property type="match status" value="1"/>
</dbReference>
<evidence type="ECO:0000256" key="2">
    <source>
        <dbReference type="ARBA" id="ARBA00006275"/>
    </source>
</evidence>
<reference evidence="9" key="1">
    <citation type="submission" date="2017-04" db="EMBL/GenBank/DDBJ databases">
        <title>Function of individual gut microbiota members based on whole genome sequencing of pure cultures obtained from chicken caecum.</title>
        <authorList>
            <person name="Medvecky M."/>
            <person name="Cejkova D."/>
            <person name="Polansky O."/>
            <person name="Karasova D."/>
            <person name="Kubasova T."/>
            <person name="Cizek A."/>
            <person name="Rychlik I."/>
        </authorList>
    </citation>
    <scope>NUCLEOTIDE SEQUENCE [LARGE SCALE GENOMIC DNA]</scope>
    <source>
        <strain evidence="9">An109</strain>
    </source>
</reference>
<name>A0A1Y4VRR8_9BACE</name>
<dbReference type="EMBL" id="NFLW01000008">
    <property type="protein sequence ID" value="OUQ71875.1"/>
    <property type="molecule type" value="Genomic_DNA"/>
</dbReference>
<gene>
    <name evidence="8" type="ORF">B5E52_06200</name>
</gene>
<dbReference type="Pfam" id="PF07980">
    <property type="entry name" value="SusD_RagB"/>
    <property type="match status" value="1"/>
</dbReference>
<comment type="similarity">
    <text evidence="2">Belongs to the SusD family.</text>
</comment>
<keyword evidence="3" id="KW-0732">Signal</keyword>
<dbReference type="AlphaFoldDB" id="A0A1Y4VRR8"/>
<evidence type="ECO:0000256" key="4">
    <source>
        <dbReference type="ARBA" id="ARBA00023136"/>
    </source>
</evidence>
<protein>
    <submittedName>
        <fullName evidence="8">RagB/SusD family nutrient uptake outer membrane protein</fullName>
    </submittedName>
</protein>
<feature type="domain" description="RagB/SusD" evidence="6">
    <location>
        <begin position="337"/>
        <end position="609"/>
    </location>
</feature>
<accession>A0A1Y4VRR8</accession>
<evidence type="ECO:0000259" key="7">
    <source>
        <dbReference type="Pfam" id="PF14322"/>
    </source>
</evidence>
<feature type="domain" description="SusD-like N-terminal" evidence="7">
    <location>
        <begin position="84"/>
        <end position="227"/>
    </location>
</feature>
<dbReference type="Proteomes" id="UP000196036">
    <property type="component" value="Unassembled WGS sequence"/>
</dbReference>
<organism evidence="8 9">
    <name type="scientific">Bacteroides xylanisolvens</name>
    <dbReference type="NCBI Taxonomy" id="371601"/>
    <lineage>
        <taxon>Bacteria</taxon>
        <taxon>Pseudomonadati</taxon>
        <taxon>Bacteroidota</taxon>
        <taxon>Bacteroidia</taxon>
        <taxon>Bacteroidales</taxon>
        <taxon>Bacteroidaceae</taxon>
        <taxon>Bacteroides</taxon>
    </lineage>
</organism>
<comment type="caution">
    <text evidence="8">The sequence shown here is derived from an EMBL/GenBank/DDBJ whole genome shotgun (WGS) entry which is preliminary data.</text>
</comment>
<evidence type="ECO:0000256" key="5">
    <source>
        <dbReference type="ARBA" id="ARBA00023237"/>
    </source>
</evidence>
<dbReference type="InterPro" id="IPR012944">
    <property type="entry name" value="SusD_RagB_dom"/>
</dbReference>
<dbReference type="SUPFAM" id="SSF48452">
    <property type="entry name" value="TPR-like"/>
    <property type="match status" value="1"/>
</dbReference>